<name>A0A923NPB9_9FIRM</name>
<feature type="transmembrane region" description="Helical" evidence="6">
    <location>
        <begin position="233"/>
        <end position="251"/>
    </location>
</feature>
<gene>
    <name evidence="8" type="ORF">H9L42_13185</name>
</gene>
<evidence type="ECO:0000256" key="3">
    <source>
        <dbReference type="ARBA" id="ARBA00022692"/>
    </source>
</evidence>
<comment type="caution">
    <text evidence="8">The sequence shown here is derived from an EMBL/GenBank/DDBJ whole genome shotgun (WGS) entry which is preliminary data.</text>
</comment>
<keyword evidence="4 6" id="KW-1133">Transmembrane helix</keyword>
<dbReference type="PANTHER" id="PTHR43478">
    <property type="entry name" value="NA+/H+ ANTIPORTER-RELATED"/>
    <property type="match status" value="1"/>
</dbReference>
<keyword evidence="3 6" id="KW-0812">Transmembrane</keyword>
<dbReference type="AlphaFoldDB" id="A0A923NPB9"/>
<keyword evidence="9" id="KW-1185">Reference proteome</keyword>
<dbReference type="GO" id="GO:0005886">
    <property type="term" value="C:plasma membrane"/>
    <property type="evidence" value="ECO:0007669"/>
    <property type="project" value="UniProtKB-SubCell"/>
</dbReference>
<proteinExistence type="predicted"/>
<dbReference type="Proteomes" id="UP000602647">
    <property type="component" value="Unassembled WGS sequence"/>
</dbReference>
<protein>
    <recommendedName>
        <fullName evidence="7">Na+/H+ antiporter NhaC-like C-terminal domain-containing protein</fullName>
    </recommendedName>
</protein>
<evidence type="ECO:0000313" key="8">
    <source>
        <dbReference type="EMBL" id="MBC6680777.1"/>
    </source>
</evidence>
<evidence type="ECO:0000256" key="4">
    <source>
        <dbReference type="ARBA" id="ARBA00022989"/>
    </source>
</evidence>
<feature type="transmembrane region" description="Helical" evidence="6">
    <location>
        <begin position="12"/>
        <end position="30"/>
    </location>
</feature>
<keyword evidence="5 6" id="KW-0472">Membrane</keyword>
<comment type="subcellular location">
    <subcellularLocation>
        <location evidence="1">Cell membrane</location>
        <topology evidence="1">Multi-pass membrane protein</topology>
    </subcellularLocation>
</comment>
<evidence type="ECO:0000256" key="6">
    <source>
        <dbReference type="SAM" id="Phobius"/>
    </source>
</evidence>
<feature type="transmembrane region" description="Helical" evidence="6">
    <location>
        <begin position="80"/>
        <end position="102"/>
    </location>
</feature>
<dbReference type="Pfam" id="PF03553">
    <property type="entry name" value="Na_H_antiporter"/>
    <property type="match status" value="1"/>
</dbReference>
<sequence>MKLANGKPRDLIIPVVVLICLVLGFMMYTGGFFEHHNISQTIGQMEGIRSMSYGFVVTILFTMVYMRIRKVGTAPELVSAAFVGVKSVLYAVFVLSLGWTLGNIAEGLGTADFMISVFQGNIPPAVTPAILFLICAAMIFAIGGGWTTFAIMIPIVVPFTVATGADLSLCLTAVIGGSGLGATCSPLADTSIVASTAAEISIIDHIKTQLPYSLVCGAIALIGYLVTGFSGSLLIGYVVVAALFIAAVIVMKKKWGASERTTEKENLTSAESSDIVFE</sequence>
<accession>A0A923NPB9</accession>
<feature type="domain" description="Na+/H+ antiporter NhaC-like C-terminal" evidence="7">
    <location>
        <begin position="10"/>
        <end position="229"/>
    </location>
</feature>
<organism evidence="8 9">
    <name type="scientific">Zhenpiania hominis</name>
    <dbReference type="NCBI Taxonomy" id="2763644"/>
    <lineage>
        <taxon>Bacteria</taxon>
        <taxon>Bacillati</taxon>
        <taxon>Bacillota</taxon>
        <taxon>Clostridia</taxon>
        <taxon>Peptostreptococcales</taxon>
        <taxon>Anaerovoracaceae</taxon>
        <taxon>Zhenpiania</taxon>
    </lineage>
</organism>
<evidence type="ECO:0000313" key="9">
    <source>
        <dbReference type="Proteomes" id="UP000602647"/>
    </source>
</evidence>
<feature type="transmembrane region" description="Helical" evidence="6">
    <location>
        <begin position="50"/>
        <end position="68"/>
    </location>
</feature>
<dbReference type="EMBL" id="JACRYT010000018">
    <property type="protein sequence ID" value="MBC6680777.1"/>
    <property type="molecule type" value="Genomic_DNA"/>
</dbReference>
<keyword evidence="2" id="KW-1003">Cell membrane</keyword>
<feature type="transmembrane region" description="Helical" evidence="6">
    <location>
        <begin position="122"/>
        <end position="142"/>
    </location>
</feature>
<dbReference type="PANTHER" id="PTHR43478:SF1">
    <property type="entry name" value="NA+_H+ ANTIPORTER NHAC-LIKE C-TERMINAL DOMAIN-CONTAINING PROTEIN"/>
    <property type="match status" value="1"/>
</dbReference>
<evidence type="ECO:0000256" key="5">
    <source>
        <dbReference type="ARBA" id="ARBA00023136"/>
    </source>
</evidence>
<evidence type="ECO:0000256" key="2">
    <source>
        <dbReference type="ARBA" id="ARBA00022475"/>
    </source>
</evidence>
<reference evidence="8" key="1">
    <citation type="submission" date="2020-08" db="EMBL/GenBank/DDBJ databases">
        <title>Genome public.</title>
        <authorList>
            <person name="Liu C."/>
            <person name="Sun Q."/>
        </authorList>
    </citation>
    <scope>NUCLEOTIDE SEQUENCE</scope>
    <source>
        <strain evidence="8">BX12</strain>
    </source>
</reference>
<dbReference type="InterPro" id="IPR018461">
    <property type="entry name" value="Na/H_Antiport_NhaC-like_C"/>
</dbReference>
<evidence type="ECO:0000256" key="1">
    <source>
        <dbReference type="ARBA" id="ARBA00004651"/>
    </source>
</evidence>
<evidence type="ECO:0000259" key="7">
    <source>
        <dbReference type="Pfam" id="PF03553"/>
    </source>
</evidence>
<dbReference type="RefSeq" id="WP_187303874.1">
    <property type="nucleotide sequence ID" value="NZ_JACRYT010000018.1"/>
</dbReference>